<dbReference type="OrthoDB" id="377733at2759"/>
<dbReference type="SFLD" id="SFLDF00027">
    <property type="entry name" value="p-type_atpase"/>
    <property type="match status" value="1"/>
</dbReference>
<dbReference type="Gene3D" id="2.70.150.10">
    <property type="entry name" value="Calcium-transporting ATPase, cytoplasmic transduction domain A"/>
    <property type="match status" value="1"/>
</dbReference>
<feature type="binding site" evidence="14">
    <location>
        <position position="674"/>
    </location>
    <ligand>
        <name>ATP</name>
        <dbReference type="ChEBI" id="CHEBI:30616"/>
    </ligand>
</feature>
<dbReference type="GO" id="GO:0012505">
    <property type="term" value="C:endomembrane system"/>
    <property type="evidence" value="ECO:0007669"/>
    <property type="project" value="UniProtKB-SubCell"/>
</dbReference>
<dbReference type="STRING" id="1202772.A0A1V9YBR6"/>
<dbReference type="InterPro" id="IPR023298">
    <property type="entry name" value="ATPase_P-typ_TM_dom_sf"/>
</dbReference>
<evidence type="ECO:0000256" key="4">
    <source>
        <dbReference type="ARBA" id="ARBA00022692"/>
    </source>
</evidence>
<gene>
    <name evidence="19" type="ORF">ACHHYP_15040</name>
</gene>
<evidence type="ECO:0000256" key="8">
    <source>
        <dbReference type="ARBA" id="ARBA00022842"/>
    </source>
</evidence>
<keyword evidence="5 15" id="KW-0479">Metal-binding</keyword>
<evidence type="ECO:0000256" key="14">
    <source>
        <dbReference type="PIRSR" id="PIRSR606539-2"/>
    </source>
</evidence>
<dbReference type="NCBIfam" id="TIGR01652">
    <property type="entry name" value="ATPase-Plipid"/>
    <property type="match status" value="1"/>
</dbReference>
<feature type="binding site" evidence="14">
    <location>
        <position position="794"/>
    </location>
    <ligand>
        <name>ATP</name>
        <dbReference type="ChEBI" id="CHEBI:30616"/>
    </ligand>
</feature>
<feature type="binding site" evidence="14">
    <location>
        <position position="673"/>
    </location>
    <ligand>
        <name>ATP</name>
        <dbReference type="ChEBI" id="CHEBI:30616"/>
    </ligand>
</feature>
<keyword evidence="10 16" id="KW-1133">Transmembrane helix</keyword>
<keyword evidence="20" id="KW-1185">Reference proteome</keyword>
<dbReference type="EC" id="7.6.2.1" evidence="16"/>
<dbReference type="InterPro" id="IPR032631">
    <property type="entry name" value="P-type_ATPase_N"/>
</dbReference>
<feature type="transmembrane region" description="Helical" evidence="16">
    <location>
        <begin position="962"/>
        <end position="981"/>
    </location>
</feature>
<dbReference type="EMBL" id="JNBR01002297">
    <property type="protein sequence ID" value="OQR83170.1"/>
    <property type="molecule type" value="Genomic_DNA"/>
</dbReference>
<evidence type="ECO:0000256" key="10">
    <source>
        <dbReference type="ARBA" id="ARBA00022989"/>
    </source>
</evidence>
<dbReference type="Gene3D" id="3.40.50.1000">
    <property type="entry name" value="HAD superfamily/HAD-like"/>
    <property type="match status" value="1"/>
</dbReference>
<feature type="binding site" evidence="14">
    <location>
        <position position="675"/>
    </location>
    <ligand>
        <name>ATP</name>
        <dbReference type="ChEBI" id="CHEBI:30616"/>
    </ligand>
</feature>
<evidence type="ECO:0000256" key="13">
    <source>
        <dbReference type="PIRSR" id="PIRSR606539-1"/>
    </source>
</evidence>
<feature type="transmembrane region" description="Helical" evidence="16">
    <location>
        <begin position="90"/>
        <end position="109"/>
    </location>
</feature>
<feature type="transmembrane region" description="Helical" evidence="16">
    <location>
        <begin position="930"/>
        <end position="950"/>
    </location>
</feature>
<dbReference type="GO" id="GO:0000287">
    <property type="term" value="F:magnesium ion binding"/>
    <property type="evidence" value="ECO:0007669"/>
    <property type="project" value="UniProtKB-UniRule"/>
</dbReference>
<dbReference type="Gene3D" id="3.40.1110.10">
    <property type="entry name" value="Calcium-transporting ATPase, cytoplasmic domain N"/>
    <property type="match status" value="1"/>
</dbReference>
<dbReference type="SUPFAM" id="SSF81653">
    <property type="entry name" value="Calcium ATPase, transduction domain A"/>
    <property type="match status" value="1"/>
</dbReference>
<dbReference type="SFLD" id="SFLDS00003">
    <property type="entry name" value="Haloacid_Dehalogenase"/>
    <property type="match status" value="1"/>
</dbReference>
<keyword evidence="7 14" id="KW-0067">ATP-binding</keyword>
<feature type="binding site" evidence="14">
    <location>
        <position position="793"/>
    </location>
    <ligand>
        <name>ATP</name>
        <dbReference type="ChEBI" id="CHEBI:30616"/>
    </ligand>
</feature>
<dbReference type="InterPro" id="IPR001757">
    <property type="entry name" value="P_typ_ATPase"/>
</dbReference>
<evidence type="ECO:0000313" key="19">
    <source>
        <dbReference type="EMBL" id="OQR83170.1"/>
    </source>
</evidence>
<feature type="binding site" evidence="14">
    <location>
        <position position="761"/>
    </location>
    <ligand>
        <name>ATP</name>
        <dbReference type="ChEBI" id="CHEBI:30616"/>
    </ligand>
</feature>
<keyword evidence="6 14" id="KW-0547">Nucleotide-binding</keyword>
<comment type="catalytic activity">
    <reaction evidence="12 16">
        <text>ATP + H2O + phospholipidSide 1 = ADP + phosphate + phospholipidSide 2.</text>
        <dbReference type="EC" id="7.6.2.1"/>
    </reaction>
</comment>
<dbReference type="GO" id="GO:0005524">
    <property type="term" value="F:ATP binding"/>
    <property type="evidence" value="ECO:0007669"/>
    <property type="project" value="UniProtKB-UniRule"/>
</dbReference>
<feature type="binding site" evidence="14">
    <location>
        <position position="586"/>
    </location>
    <ligand>
        <name>ATP</name>
        <dbReference type="ChEBI" id="CHEBI:30616"/>
    </ligand>
</feature>
<evidence type="ECO:0000259" key="18">
    <source>
        <dbReference type="Pfam" id="PF16212"/>
    </source>
</evidence>
<reference evidence="19 20" key="1">
    <citation type="journal article" date="2014" name="Genome Biol. Evol.">
        <title>The secreted proteins of Achlya hypogyna and Thraustotheca clavata identify the ancestral oomycete secretome and reveal gene acquisitions by horizontal gene transfer.</title>
        <authorList>
            <person name="Misner I."/>
            <person name="Blouin N."/>
            <person name="Leonard G."/>
            <person name="Richards T.A."/>
            <person name="Lane C.E."/>
        </authorList>
    </citation>
    <scope>NUCLEOTIDE SEQUENCE [LARGE SCALE GENOMIC DNA]</scope>
    <source>
        <strain evidence="19 20">ATCC 48635</strain>
    </source>
</reference>
<evidence type="ECO:0000256" key="3">
    <source>
        <dbReference type="ARBA" id="ARBA00022448"/>
    </source>
</evidence>
<feature type="binding site" evidence="15">
    <location>
        <position position="794"/>
    </location>
    <ligand>
        <name>Mg(2+)</name>
        <dbReference type="ChEBI" id="CHEBI:18420"/>
    </ligand>
</feature>
<keyword evidence="8 15" id="KW-0460">Magnesium</keyword>
<dbReference type="InterPro" id="IPR018303">
    <property type="entry name" value="ATPase_P-typ_P_site"/>
</dbReference>
<keyword evidence="3" id="KW-0813">Transport</keyword>
<dbReference type="PANTHER" id="PTHR24092">
    <property type="entry name" value="PROBABLE PHOSPHOLIPID-TRANSPORTING ATPASE"/>
    <property type="match status" value="1"/>
</dbReference>
<feature type="domain" description="P-type ATPase C-terminal" evidence="18">
    <location>
        <begin position="816"/>
        <end position="1063"/>
    </location>
</feature>
<sequence>MAHEADLTAPLLDGADGADTAFAPAFRTFDFCAGSSMLAQPFASNRVTTSKYTMLSFGPKFLGATFAKMTNVYFLFICVLEMTPGISTSGGIPTTALPLLVVIAVDAFFQIIEDYARHLDDDVANQRVAYRLCESGAYEPLPWADVRVGDVLRVANGAIAAADMVLLQVESEPGEASRHYGYVETSSLDGETNLKLREAIAETTGRTLWRLRGRFQCDPPSAAMHAFSGQLLLDARIASIPVHATNVLLRGCTLRNTTAVHGLVFATGHDTKVLQCAQQCPNKRSAVETQVNRELWCMVVLLLCCCGAAATVSTIFDCNALQNAWYMHLERPNVVTAWSQAFLRFFLMLSNVVPISLVVTLNMVKSLQATLMERDRHLANGNVKCKVKTMALNEDLGQVSHIVTDKTGTLTRNVMVFRACVVGGVLYGSKHAPPTSKWMAFADARFSRQLAEGDPALSQFLLHLALSHSVLAAKPTSLAELVAAAASPDEQALLAMAYAFGYRFLGRSPGAATVHVPGSGAVAFEILHVLEFTSARKRMSVVLRNPLEGGRVELLTKGADSVLLPRSATADATAAHLNTMAADGLRTLVIARRVLSDSEFAAWDKAYQAVVRDAVSMRARAEGRPNAIDDLADRIEVDLDVLGATGIEDGLQDHVPETIEALRLAGVKIWMLTGDHVDTAANVARACNLLKNTTVQLSLLGCTSPSGCFLTLRELQRAMLPRAKYALVVDGDALYHVMNDGPALDAFATVVRQCEVVLACRTSPMQKAQIVELVQVGGCLAHGRVLAIGDGANDVAMIQTAHVGVGISGQEGLQAANCSDYAVGEFSFLLRLLFVHGRLNYQRTTFLVRYVFYKNVILVMSEFWYSLVSGVSGQKFYNEVAVDCFNTLYTALPIVLFAIMDKDLPSWMCVSVPGLYSIGMSNGLFRRRMIWSWIASGVFESLVICMVAVLTMRSVDSLGRPYGMWESGALVFTQIVLVVNYKLALHQSSWSLLQALVLGASVLAWFVSAFVISASPDISTAWFDIFPIVMTSNFYWFASLLIPALALAGDFVGGAVANAFAPTNVRVLQEALKDPAQKETLRYRLWQLPEKQPTPGSGYASAADEFTAQAEARRSTVGWELPGYEIDTTSAAL</sequence>
<dbReference type="Proteomes" id="UP000243579">
    <property type="component" value="Unassembled WGS sequence"/>
</dbReference>
<dbReference type="SUPFAM" id="SSF56784">
    <property type="entry name" value="HAD-like"/>
    <property type="match status" value="1"/>
</dbReference>
<evidence type="ECO:0000256" key="2">
    <source>
        <dbReference type="ARBA" id="ARBA00008109"/>
    </source>
</evidence>
<dbReference type="PANTHER" id="PTHR24092:SF180">
    <property type="entry name" value="PHOSPHOLIPID-TRANSPORTING ATPASE DNF1-RELATED"/>
    <property type="match status" value="1"/>
</dbReference>
<comment type="caution">
    <text evidence="19">The sequence shown here is derived from an EMBL/GenBank/DDBJ whole genome shotgun (WGS) entry which is preliminary data.</text>
</comment>
<name>A0A1V9YBR6_ACHHY</name>
<evidence type="ECO:0000256" key="11">
    <source>
        <dbReference type="ARBA" id="ARBA00023136"/>
    </source>
</evidence>
<evidence type="ECO:0000256" key="6">
    <source>
        <dbReference type="ARBA" id="ARBA00022741"/>
    </source>
</evidence>
<evidence type="ECO:0000256" key="16">
    <source>
        <dbReference type="RuleBase" id="RU362033"/>
    </source>
</evidence>
<evidence type="ECO:0000259" key="17">
    <source>
        <dbReference type="Pfam" id="PF16209"/>
    </source>
</evidence>
<dbReference type="SFLD" id="SFLDG00002">
    <property type="entry name" value="C1.7:_P-type_atpase_like"/>
    <property type="match status" value="1"/>
</dbReference>
<keyword evidence="4 16" id="KW-0812">Transmembrane</keyword>
<feature type="transmembrane region" description="Helical" evidence="16">
    <location>
        <begin position="341"/>
        <end position="364"/>
    </location>
</feature>
<feature type="binding site" evidence="15">
    <location>
        <position position="405"/>
    </location>
    <ligand>
        <name>Mg(2+)</name>
        <dbReference type="ChEBI" id="CHEBI:18420"/>
    </ligand>
</feature>
<feature type="binding site" evidence="15">
    <location>
        <position position="790"/>
    </location>
    <ligand>
        <name>Mg(2+)</name>
        <dbReference type="ChEBI" id="CHEBI:18420"/>
    </ligand>
</feature>
<dbReference type="NCBIfam" id="TIGR01494">
    <property type="entry name" value="ATPase_P-type"/>
    <property type="match status" value="1"/>
</dbReference>
<dbReference type="SUPFAM" id="SSF81665">
    <property type="entry name" value="Calcium ATPase, transmembrane domain M"/>
    <property type="match status" value="1"/>
</dbReference>
<dbReference type="InterPro" id="IPR036412">
    <property type="entry name" value="HAD-like_sf"/>
</dbReference>
<dbReference type="SUPFAM" id="SSF81660">
    <property type="entry name" value="Metal cation-transporting ATPase, ATP-binding domain N"/>
    <property type="match status" value="1"/>
</dbReference>
<evidence type="ECO:0000256" key="9">
    <source>
        <dbReference type="ARBA" id="ARBA00022967"/>
    </source>
</evidence>
<feature type="active site" description="4-aspartylphosphate intermediate" evidence="13">
    <location>
        <position position="405"/>
    </location>
</feature>
<feature type="transmembrane region" description="Helical" evidence="16">
    <location>
        <begin position="993"/>
        <end position="1014"/>
    </location>
</feature>
<feature type="binding site" evidence="14">
    <location>
        <position position="767"/>
    </location>
    <ligand>
        <name>ATP</name>
        <dbReference type="ChEBI" id="CHEBI:30616"/>
    </ligand>
</feature>
<feature type="transmembrane region" description="Helical" evidence="16">
    <location>
        <begin position="1034"/>
        <end position="1060"/>
    </location>
</feature>
<organism evidence="19 20">
    <name type="scientific">Achlya hypogyna</name>
    <name type="common">Oomycete</name>
    <name type="synonym">Protoachlya hypogyna</name>
    <dbReference type="NCBI Taxonomy" id="1202772"/>
    <lineage>
        <taxon>Eukaryota</taxon>
        <taxon>Sar</taxon>
        <taxon>Stramenopiles</taxon>
        <taxon>Oomycota</taxon>
        <taxon>Saprolegniomycetes</taxon>
        <taxon>Saprolegniales</taxon>
        <taxon>Achlyaceae</taxon>
        <taxon>Achlya</taxon>
    </lineage>
</organism>
<feature type="binding site" evidence="14">
    <location>
        <position position="407"/>
    </location>
    <ligand>
        <name>ATP</name>
        <dbReference type="ChEBI" id="CHEBI:30616"/>
    </ligand>
</feature>
<dbReference type="FunFam" id="3.40.50.1000:FF:000014">
    <property type="entry name" value="Phospholipid-transporting ATPase"/>
    <property type="match status" value="1"/>
</dbReference>
<protein>
    <recommendedName>
        <fullName evidence="16">Phospholipid-transporting ATPase</fullName>
        <ecNumber evidence="16">7.6.2.1</ecNumber>
    </recommendedName>
</protein>
<feature type="binding site" evidence="14">
    <location>
        <position position="405"/>
    </location>
    <ligand>
        <name>ATP</name>
        <dbReference type="ChEBI" id="CHEBI:30616"/>
    </ligand>
</feature>
<evidence type="ECO:0000256" key="15">
    <source>
        <dbReference type="PIRSR" id="PIRSR606539-3"/>
    </source>
</evidence>
<dbReference type="InterPro" id="IPR044492">
    <property type="entry name" value="P_typ_ATPase_HD_dom"/>
</dbReference>
<dbReference type="Pfam" id="PF13246">
    <property type="entry name" value="Cation_ATPase"/>
    <property type="match status" value="1"/>
</dbReference>
<evidence type="ECO:0000256" key="12">
    <source>
        <dbReference type="ARBA" id="ARBA00034036"/>
    </source>
</evidence>
<feature type="binding site" evidence="15">
    <location>
        <position position="407"/>
    </location>
    <ligand>
        <name>Mg(2+)</name>
        <dbReference type="ChEBI" id="CHEBI:18420"/>
    </ligand>
</feature>
<feature type="binding site" evidence="14">
    <location>
        <position position="406"/>
    </location>
    <ligand>
        <name>ATP</name>
        <dbReference type="ChEBI" id="CHEBI:30616"/>
    </ligand>
</feature>
<dbReference type="InterPro" id="IPR006539">
    <property type="entry name" value="P-type_ATPase_IV"/>
</dbReference>
<dbReference type="InterPro" id="IPR008250">
    <property type="entry name" value="ATPase_P-typ_transduc_dom_A_sf"/>
</dbReference>
<keyword evidence="11 16" id="KW-0472">Membrane</keyword>
<dbReference type="Pfam" id="PF16212">
    <property type="entry name" value="PhoLip_ATPase_C"/>
    <property type="match status" value="1"/>
</dbReference>
<evidence type="ECO:0000256" key="1">
    <source>
        <dbReference type="ARBA" id="ARBA00004127"/>
    </source>
</evidence>
<feature type="binding site" evidence="14">
    <location>
        <position position="557"/>
    </location>
    <ligand>
        <name>ATP</name>
        <dbReference type="ChEBI" id="CHEBI:30616"/>
    </ligand>
</feature>
<keyword evidence="9 16" id="KW-1278">Translocase</keyword>
<comment type="subcellular location">
    <subcellularLocation>
        <location evidence="1">Endomembrane system</location>
        <topology evidence="1">Multi-pass membrane protein</topology>
    </subcellularLocation>
    <subcellularLocation>
        <location evidence="16">Membrane</location>
        <topology evidence="16">Multi-pass membrane protein</topology>
    </subcellularLocation>
</comment>
<evidence type="ECO:0000313" key="20">
    <source>
        <dbReference type="Proteomes" id="UP000243579"/>
    </source>
</evidence>
<feature type="transmembrane region" description="Helical" evidence="16">
    <location>
        <begin position="295"/>
        <end position="316"/>
    </location>
</feature>
<dbReference type="InterPro" id="IPR023214">
    <property type="entry name" value="HAD_sf"/>
</dbReference>
<evidence type="ECO:0000256" key="5">
    <source>
        <dbReference type="ARBA" id="ARBA00022723"/>
    </source>
</evidence>
<dbReference type="InterPro" id="IPR023299">
    <property type="entry name" value="ATPase_P-typ_cyto_dom_N"/>
</dbReference>
<dbReference type="GO" id="GO:0140326">
    <property type="term" value="F:ATPase-coupled intramembrane lipid transporter activity"/>
    <property type="evidence" value="ECO:0007669"/>
    <property type="project" value="UniProtKB-EC"/>
</dbReference>
<dbReference type="PRINTS" id="PR00119">
    <property type="entry name" value="CATATPASE"/>
</dbReference>
<evidence type="ECO:0000256" key="7">
    <source>
        <dbReference type="ARBA" id="ARBA00022840"/>
    </source>
</evidence>
<dbReference type="GO" id="GO:0016887">
    <property type="term" value="F:ATP hydrolysis activity"/>
    <property type="evidence" value="ECO:0007669"/>
    <property type="project" value="InterPro"/>
</dbReference>
<dbReference type="InterPro" id="IPR032630">
    <property type="entry name" value="P_typ_ATPase_c"/>
</dbReference>
<dbReference type="Pfam" id="PF16209">
    <property type="entry name" value="PhoLip_ATPase_N"/>
    <property type="match status" value="1"/>
</dbReference>
<feature type="transmembrane region" description="Helical" evidence="16">
    <location>
        <begin position="61"/>
        <end position="84"/>
    </location>
</feature>
<feature type="domain" description="P-type ATPase N-terminal" evidence="17">
    <location>
        <begin position="40"/>
        <end position="92"/>
    </location>
</feature>
<proteinExistence type="inferred from homology"/>
<comment type="similarity">
    <text evidence="2 16">Belongs to the cation transport ATPase (P-type) (TC 3.A.3) family. Type IV subfamily.</text>
</comment>
<comment type="cofactor">
    <cofactor evidence="15">
        <name>Mg(2+)</name>
        <dbReference type="ChEBI" id="CHEBI:18420"/>
    </cofactor>
</comment>
<feature type="binding site" evidence="14">
    <location>
        <position position="532"/>
    </location>
    <ligand>
        <name>ATP</name>
        <dbReference type="ChEBI" id="CHEBI:30616"/>
    </ligand>
</feature>
<feature type="transmembrane region" description="Helical" evidence="16">
    <location>
        <begin position="847"/>
        <end position="868"/>
    </location>
</feature>
<dbReference type="GO" id="GO:0045332">
    <property type="term" value="P:phospholipid translocation"/>
    <property type="evidence" value="ECO:0007669"/>
    <property type="project" value="TreeGrafter"/>
</dbReference>
<feature type="binding site" evidence="14">
    <location>
        <position position="490"/>
    </location>
    <ligand>
        <name>ATP</name>
        <dbReference type="ChEBI" id="CHEBI:30616"/>
    </ligand>
</feature>
<dbReference type="PROSITE" id="PS00154">
    <property type="entry name" value="ATPASE_E1_E2"/>
    <property type="match status" value="1"/>
</dbReference>
<dbReference type="GO" id="GO:0005886">
    <property type="term" value="C:plasma membrane"/>
    <property type="evidence" value="ECO:0007669"/>
    <property type="project" value="TreeGrafter"/>
</dbReference>
<accession>A0A1V9YBR6</accession>
<dbReference type="AlphaFoldDB" id="A0A1V9YBR6"/>